<dbReference type="Pfam" id="PF13563">
    <property type="entry name" value="2_5_RNA_ligase2"/>
    <property type="match status" value="1"/>
</dbReference>
<dbReference type="AlphaFoldDB" id="A0A328B5N3"/>
<reference evidence="2" key="1">
    <citation type="submission" date="2018-05" db="EMBL/GenBank/DDBJ databases">
        <authorList>
            <person name="Li X."/>
        </authorList>
    </citation>
    <scope>NUCLEOTIDE SEQUENCE [LARGE SCALE GENOMIC DNA]</scope>
    <source>
        <strain evidence="2">HKS-05</strain>
    </source>
</reference>
<comment type="caution">
    <text evidence="1">The sequence shown here is derived from an EMBL/GenBank/DDBJ whole genome shotgun (WGS) entry which is preliminary data.</text>
</comment>
<dbReference type="InterPro" id="IPR009097">
    <property type="entry name" value="Cyclic_Pdiesterase"/>
</dbReference>
<name>A0A328B5N3_9CAUL</name>
<dbReference type="OrthoDB" id="7210484at2"/>
<keyword evidence="1" id="KW-0436">Ligase</keyword>
<organism evidence="1 2">
    <name type="scientific">Phenylobacterium hankyongense</name>
    <dbReference type="NCBI Taxonomy" id="1813876"/>
    <lineage>
        <taxon>Bacteria</taxon>
        <taxon>Pseudomonadati</taxon>
        <taxon>Pseudomonadota</taxon>
        <taxon>Alphaproteobacteria</taxon>
        <taxon>Caulobacterales</taxon>
        <taxon>Caulobacteraceae</taxon>
        <taxon>Phenylobacterium</taxon>
    </lineage>
</organism>
<dbReference type="EMBL" id="QFYP01000001">
    <property type="protein sequence ID" value="RAK60358.1"/>
    <property type="molecule type" value="Genomic_DNA"/>
</dbReference>
<keyword evidence="2" id="KW-1185">Reference proteome</keyword>
<dbReference type="GO" id="GO:0016874">
    <property type="term" value="F:ligase activity"/>
    <property type="evidence" value="ECO:0007669"/>
    <property type="project" value="UniProtKB-KW"/>
</dbReference>
<evidence type="ECO:0000313" key="2">
    <source>
        <dbReference type="Proteomes" id="UP000249842"/>
    </source>
</evidence>
<dbReference type="RefSeq" id="WP_111457651.1">
    <property type="nucleotide sequence ID" value="NZ_QFYP01000001.1"/>
</dbReference>
<sequence>MSGLVLVTPELEALTADIRAAHDPAARYDMPPHITVLYPFIPMPKLRPEDRARLAEVVGAFPALDLSFSRLARFPQVLWLAPDPEGPVLALAKAVAAAFPDCPPYGGQFETVIPHVTLAQAPEPVLDGLEAQMRLRFSQPVRARVDAVALFATARRRWREVERFPLA</sequence>
<protein>
    <submittedName>
        <fullName evidence="1">2'-5' RNA ligase family protein</fullName>
    </submittedName>
</protein>
<gene>
    <name evidence="1" type="ORF">DJ021_11350</name>
</gene>
<dbReference type="SUPFAM" id="SSF55144">
    <property type="entry name" value="LigT-like"/>
    <property type="match status" value="1"/>
</dbReference>
<dbReference type="Gene3D" id="3.90.1140.10">
    <property type="entry name" value="Cyclic phosphodiesterase"/>
    <property type="match status" value="1"/>
</dbReference>
<evidence type="ECO:0000313" key="1">
    <source>
        <dbReference type="EMBL" id="RAK60358.1"/>
    </source>
</evidence>
<proteinExistence type="predicted"/>
<accession>A0A328B5N3</accession>
<dbReference type="Proteomes" id="UP000249842">
    <property type="component" value="Unassembled WGS sequence"/>
</dbReference>